<name>C0HHV5_MAIZE</name>
<feature type="compositionally biased region" description="Basic and acidic residues" evidence="1">
    <location>
        <begin position="77"/>
        <end position="91"/>
    </location>
</feature>
<feature type="region of interest" description="Disordered" evidence="1">
    <location>
        <begin position="50"/>
        <end position="106"/>
    </location>
</feature>
<organism evidence="2">
    <name type="scientific">Zea mays</name>
    <name type="common">Maize</name>
    <dbReference type="NCBI Taxonomy" id="4577"/>
    <lineage>
        <taxon>Eukaryota</taxon>
        <taxon>Viridiplantae</taxon>
        <taxon>Streptophyta</taxon>
        <taxon>Embryophyta</taxon>
        <taxon>Tracheophyta</taxon>
        <taxon>Spermatophyta</taxon>
        <taxon>Magnoliopsida</taxon>
        <taxon>Liliopsida</taxon>
        <taxon>Poales</taxon>
        <taxon>Poaceae</taxon>
        <taxon>PACMAD clade</taxon>
        <taxon>Panicoideae</taxon>
        <taxon>Andropogonodae</taxon>
        <taxon>Andropogoneae</taxon>
        <taxon>Tripsacinae</taxon>
        <taxon>Zea</taxon>
    </lineage>
</organism>
<dbReference type="AlphaFoldDB" id="C0HHV5"/>
<feature type="compositionally biased region" description="Basic and acidic residues" evidence="1">
    <location>
        <begin position="50"/>
        <end position="68"/>
    </location>
</feature>
<protein>
    <submittedName>
        <fullName evidence="2">Uncharacterized protein</fullName>
    </submittedName>
</protein>
<evidence type="ECO:0000313" key="2">
    <source>
        <dbReference type="EMBL" id="ACN26608.1"/>
    </source>
</evidence>
<reference evidence="2" key="1">
    <citation type="journal article" date="2009" name="PLoS Genet.">
        <title>Sequencing, mapping, and analysis of 27,455 maize full-length cDNAs.</title>
        <authorList>
            <person name="Soderlund C."/>
            <person name="Descour A."/>
            <person name="Kudrna D."/>
            <person name="Bomhoff M."/>
            <person name="Boyd L."/>
            <person name="Currie J."/>
            <person name="Angelova A."/>
            <person name="Collura K."/>
            <person name="Wissotski M."/>
            <person name="Ashley E."/>
            <person name="Morrow D."/>
            <person name="Fernandes J."/>
            <person name="Walbot V."/>
            <person name="Yu Y."/>
        </authorList>
    </citation>
    <scope>NUCLEOTIDE SEQUENCE</scope>
    <source>
        <strain evidence="2">B73</strain>
    </source>
</reference>
<proteinExistence type="evidence at transcript level"/>
<accession>C0HHV5</accession>
<evidence type="ECO:0000256" key="1">
    <source>
        <dbReference type="SAM" id="MobiDB-lite"/>
    </source>
</evidence>
<dbReference type="EMBL" id="BT061911">
    <property type="protein sequence ID" value="ACN26608.1"/>
    <property type="molecule type" value="mRNA"/>
</dbReference>
<feature type="region of interest" description="Disordered" evidence="1">
    <location>
        <begin position="1"/>
        <end position="22"/>
    </location>
</feature>
<sequence>MSSKSLQSSRTELGRWQTAQSSGRGWCHLWRGVPEARHAGQGCWRRHHDVAHADHDARRGRRAGEHLRGSPQGHGGEGVRPEDEIREELTKRARTTTITPGGNGSS</sequence>